<reference evidence="2" key="2">
    <citation type="submission" date="2021-09" db="EMBL/GenBank/DDBJ databases">
        <authorList>
            <person name="Jia N."/>
            <person name="Wang J."/>
            <person name="Shi W."/>
            <person name="Du L."/>
            <person name="Sun Y."/>
            <person name="Zhan W."/>
            <person name="Jiang J."/>
            <person name="Wang Q."/>
            <person name="Zhang B."/>
            <person name="Ji P."/>
            <person name="Sakyi L.B."/>
            <person name="Cui X."/>
            <person name="Yuan T."/>
            <person name="Jiang B."/>
            <person name="Yang W."/>
            <person name="Lam T.T.-Y."/>
            <person name="Chang Q."/>
            <person name="Ding S."/>
            <person name="Wang X."/>
            <person name="Zhu J."/>
            <person name="Ruan X."/>
            <person name="Zhao L."/>
            <person name="Wei J."/>
            <person name="Que T."/>
            <person name="Du C."/>
            <person name="Cheng J."/>
            <person name="Dai P."/>
            <person name="Han X."/>
            <person name="Huang E."/>
            <person name="Gao Y."/>
            <person name="Liu J."/>
            <person name="Shao H."/>
            <person name="Ye R."/>
            <person name="Li L."/>
            <person name="Wei W."/>
            <person name="Wang X."/>
            <person name="Wang C."/>
            <person name="Huo Q."/>
            <person name="Li W."/>
            <person name="Guo W."/>
            <person name="Chen H."/>
            <person name="Chen S."/>
            <person name="Zhou L."/>
            <person name="Zhou L."/>
            <person name="Ni X."/>
            <person name="Tian J."/>
            <person name="Zhou Y."/>
            <person name="Sheng Y."/>
            <person name="Liu T."/>
            <person name="Pan Y."/>
            <person name="Xia L."/>
            <person name="Li J."/>
            <person name="Zhao F."/>
            <person name="Cao W."/>
        </authorList>
    </citation>
    <scope>NUCLEOTIDE SEQUENCE</scope>
    <source>
        <strain evidence="2">Rsan-2018</strain>
        <tissue evidence="2">Larvae</tissue>
    </source>
</reference>
<dbReference type="InterPro" id="IPR005135">
    <property type="entry name" value="Endo/exonuclease/phosphatase"/>
</dbReference>
<evidence type="ECO:0000313" key="3">
    <source>
        <dbReference type="Proteomes" id="UP000821837"/>
    </source>
</evidence>
<accession>A0A9D4QCB9</accession>
<comment type="caution">
    <text evidence="2">The sequence shown here is derived from an EMBL/GenBank/DDBJ whole genome shotgun (WGS) entry which is preliminary data.</text>
</comment>
<evidence type="ECO:0000259" key="1">
    <source>
        <dbReference type="Pfam" id="PF03372"/>
    </source>
</evidence>
<gene>
    <name evidence="2" type="ORF">HPB52_023192</name>
</gene>
<dbReference type="AlphaFoldDB" id="A0A9D4QCB9"/>
<organism evidence="2 3">
    <name type="scientific">Rhipicephalus sanguineus</name>
    <name type="common">Brown dog tick</name>
    <name type="synonym">Ixodes sanguineus</name>
    <dbReference type="NCBI Taxonomy" id="34632"/>
    <lineage>
        <taxon>Eukaryota</taxon>
        <taxon>Metazoa</taxon>
        <taxon>Ecdysozoa</taxon>
        <taxon>Arthropoda</taxon>
        <taxon>Chelicerata</taxon>
        <taxon>Arachnida</taxon>
        <taxon>Acari</taxon>
        <taxon>Parasitiformes</taxon>
        <taxon>Ixodida</taxon>
        <taxon>Ixodoidea</taxon>
        <taxon>Ixodidae</taxon>
        <taxon>Rhipicephalinae</taxon>
        <taxon>Rhipicephalus</taxon>
        <taxon>Rhipicephalus</taxon>
    </lineage>
</organism>
<dbReference type="GO" id="GO:0003824">
    <property type="term" value="F:catalytic activity"/>
    <property type="evidence" value="ECO:0007669"/>
    <property type="project" value="InterPro"/>
</dbReference>
<evidence type="ECO:0000313" key="2">
    <source>
        <dbReference type="EMBL" id="KAH7973234.1"/>
    </source>
</evidence>
<protein>
    <recommendedName>
        <fullName evidence="1">Endonuclease/exonuclease/phosphatase domain-containing protein</fullName>
    </recommendedName>
</protein>
<feature type="domain" description="Endonuclease/exonuclease/phosphatase" evidence="1">
    <location>
        <begin position="23"/>
        <end position="123"/>
    </location>
</feature>
<reference evidence="2" key="1">
    <citation type="journal article" date="2020" name="Cell">
        <title>Large-Scale Comparative Analyses of Tick Genomes Elucidate Their Genetic Diversity and Vector Capacities.</title>
        <authorList>
            <consortium name="Tick Genome and Microbiome Consortium (TIGMIC)"/>
            <person name="Jia N."/>
            <person name="Wang J."/>
            <person name="Shi W."/>
            <person name="Du L."/>
            <person name="Sun Y."/>
            <person name="Zhan W."/>
            <person name="Jiang J.F."/>
            <person name="Wang Q."/>
            <person name="Zhang B."/>
            <person name="Ji P."/>
            <person name="Bell-Sakyi L."/>
            <person name="Cui X.M."/>
            <person name="Yuan T.T."/>
            <person name="Jiang B.G."/>
            <person name="Yang W.F."/>
            <person name="Lam T.T."/>
            <person name="Chang Q.C."/>
            <person name="Ding S.J."/>
            <person name="Wang X.J."/>
            <person name="Zhu J.G."/>
            <person name="Ruan X.D."/>
            <person name="Zhao L."/>
            <person name="Wei J.T."/>
            <person name="Ye R.Z."/>
            <person name="Que T.C."/>
            <person name="Du C.H."/>
            <person name="Zhou Y.H."/>
            <person name="Cheng J.X."/>
            <person name="Dai P.F."/>
            <person name="Guo W.B."/>
            <person name="Han X.H."/>
            <person name="Huang E.J."/>
            <person name="Li L.F."/>
            <person name="Wei W."/>
            <person name="Gao Y.C."/>
            <person name="Liu J.Z."/>
            <person name="Shao H.Z."/>
            <person name="Wang X."/>
            <person name="Wang C.C."/>
            <person name="Yang T.C."/>
            <person name="Huo Q.B."/>
            <person name="Li W."/>
            <person name="Chen H.Y."/>
            <person name="Chen S.E."/>
            <person name="Zhou L.G."/>
            <person name="Ni X.B."/>
            <person name="Tian J.H."/>
            <person name="Sheng Y."/>
            <person name="Liu T."/>
            <person name="Pan Y.S."/>
            <person name="Xia L.Y."/>
            <person name="Li J."/>
            <person name="Zhao F."/>
            <person name="Cao W.C."/>
        </authorList>
    </citation>
    <scope>NUCLEOTIDE SEQUENCE</scope>
    <source>
        <strain evidence="2">Rsan-2018</strain>
    </source>
</reference>
<name>A0A9D4QCB9_RHISA</name>
<dbReference type="Gene3D" id="3.60.10.10">
    <property type="entry name" value="Endonuclease/exonuclease/phosphatase"/>
    <property type="match status" value="1"/>
</dbReference>
<keyword evidence="3" id="KW-1185">Reference proteome</keyword>
<dbReference type="EMBL" id="JABSTV010001247">
    <property type="protein sequence ID" value="KAH7973234.1"/>
    <property type="molecule type" value="Genomic_DNA"/>
</dbReference>
<dbReference type="SUPFAM" id="SSF56219">
    <property type="entry name" value="DNase I-like"/>
    <property type="match status" value="1"/>
</dbReference>
<dbReference type="Pfam" id="PF03372">
    <property type="entry name" value="Exo_endo_phos"/>
    <property type="match status" value="1"/>
</dbReference>
<dbReference type="InterPro" id="IPR036691">
    <property type="entry name" value="Endo/exonu/phosph_ase_sf"/>
</dbReference>
<dbReference type="Proteomes" id="UP000821837">
    <property type="component" value="Chromosome 11"/>
</dbReference>
<sequence>MLHAYIGGRKIRFVNRPTRLPLEPVPHVLLGDFNCVVDSTRTVRDPGRGGSTYRAKELVKILRHLKLTGVWVYLHDDTFVPTRSSRTAASKIDRTYVPDFLLPSVGSCEVPALPDNLARKTDHVPLMTTVTRTPGTRTSNTTWRRDPALLKDDTSRQDTEDFLKESIRAAAPVTPGEWDRLKAAWKAFLQQEGRVRKRRITKEMNELLRRIRIIQNADSLTACTADYLASLQSRFNRLLQDKTRR</sequence>
<proteinExistence type="predicted"/>